<dbReference type="Pfam" id="PF13359">
    <property type="entry name" value="DDE_Tnp_4"/>
    <property type="match status" value="1"/>
</dbReference>
<keyword evidence="5" id="KW-1185">Reference proteome</keyword>
<name>A0A9P0PYA3_ACAOB</name>
<evidence type="ECO:0000259" key="3">
    <source>
        <dbReference type="Pfam" id="PF13359"/>
    </source>
</evidence>
<comment type="caution">
    <text evidence="4">The sequence shown here is derived from an EMBL/GenBank/DDBJ whole genome shotgun (WGS) entry which is preliminary data.</text>
</comment>
<dbReference type="InterPro" id="IPR027806">
    <property type="entry name" value="HARBI1_dom"/>
</dbReference>
<evidence type="ECO:0000313" key="5">
    <source>
        <dbReference type="Proteomes" id="UP001152888"/>
    </source>
</evidence>
<evidence type="ECO:0000256" key="1">
    <source>
        <dbReference type="ARBA" id="ARBA00001968"/>
    </source>
</evidence>
<protein>
    <recommendedName>
        <fullName evidence="3">DDE Tnp4 domain-containing protein</fullName>
    </recommendedName>
</protein>
<accession>A0A9P0PYA3</accession>
<dbReference type="GO" id="GO:0046872">
    <property type="term" value="F:metal ion binding"/>
    <property type="evidence" value="ECO:0007669"/>
    <property type="project" value="UniProtKB-KW"/>
</dbReference>
<dbReference type="AlphaFoldDB" id="A0A9P0PYA3"/>
<dbReference type="EMBL" id="CAKOFQ010007330">
    <property type="protein sequence ID" value="CAH1998445.1"/>
    <property type="molecule type" value="Genomic_DNA"/>
</dbReference>
<comment type="cofactor">
    <cofactor evidence="1">
        <name>a divalent metal cation</name>
        <dbReference type="ChEBI" id="CHEBI:60240"/>
    </cofactor>
</comment>
<reference evidence="4" key="1">
    <citation type="submission" date="2022-03" db="EMBL/GenBank/DDBJ databases">
        <authorList>
            <person name="Sayadi A."/>
        </authorList>
    </citation>
    <scope>NUCLEOTIDE SEQUENCE</scope>
</reference>
<dbReference type="Proteomes" id="UP001152888">
    <property type="component" value="Unassembled WGS sequence"/>
</dbReference>
<sequence>MGMDASIACRTAGKVSRTIASLFPSYVKMSTEANIIMEQNKFYHIARIPKVIGVVDGTQIRIQSPGGNNAESYRNRNGYYSMNFLIVATADLKFMNVVERCPGSSHDATVFDHSDLKIRFALGHFPNCLLLASWFDDSDLMTVSVGLLRFDGLQVFDYIVVEPDR</sequence>
<dbReference type="OrthoDB" id="8177447at2759"/>
<organism evidence="4 5">
    <name type="scientific">Acanthoscelides obtectus</name>
    <name type="common">Bean weevil</name>
    <name type="synonym">Bruchus obtectus</name>
    <dbReference type="NCBI Taxonomy" id="200917"/>
    <lineage>
        <taxon>Eukaryota</taxon>
        <taxon>Metazoa</taxon>
        <taxon>Ecdysozoa</taxon>
        <taxon>Arthropoda</taxon>
        <taxon>Hexapoda</taxon>
        <taxon>Insecta</taxon>
        <taxon>Pterygota</taxon>
        <taxon>Neoptera</taxon>
        <taxon>Endopterygota</taxon>
        <taxon>Coleoptera</taxon>
        <taxon>Polyphaga</taxon>
        <taxon>Cucujiformia</taxon>
        <taxon>Chrysomeloidea</taxon>
        <taxon>Chrysomelidae</taxon>
        <taxon>Bruchinae</taxon>
        <taxon>Bruchini</taxon>
        <taxon>Acanthoscelides</taxon>
    </lineage>
</organism>
<evidence type="ECO:0000313" key="4">
    <source>
        <dbReference type="EMBL" id="CAH1998445.1"/>
    </source>
</evidence>
<gene>
    <name evidence="4" type="ORF">ACAOBT_LOCUS24389</name>
</gene>
<proteinExistence type="predicted"/>
<feature type="domain" description="DDE Tnp4" evidence="3">
    <location>
        <begin position="55"/>
        <end position="127"/>
    </location>
</feature>
<keyword evidence="2" id="KW-0479">Metal-binding</keyword>
<evidence type="ECO:0000256" key="2">
    <source>
        <dbReference type="ARBA" id="ARBA00022723"/>
    </source>
</evidence>